<evidence type="ECO:0000256" key="2">
    <source>
        <dbReference type="ARBA" id="ARBA00023004"/>
    </source>
</evidence>
<reference evidence="10" key="1">
    <citation type="journal article" date="2019" name="Int. J. Syst. Evol. Microbiol.">
        <title>The Global Catalogue of Microorganisms (GCM) 10K type strain sequencing project: providing services to taxonomists for standard genome sequencing and annotation.</title>
        <authorList>
            <consortium name="The Broad Institute Genomics Platform"/>
            <consortium name="The Broad Institute Genome Sequencing Center for Infectious Disease"/>
            <person name="Wu L."/>
            <person name="Ma J."/>
        </authorList>
    </citation>
    <scope>NUCLEOTIDE SEQUENCE [LARGE SCALE GENOMIC DNA]</scope>
    <source>
        <strain evidence="10">CGMCC 1.19062</strain>
    </source>
</reference>
<comment type="function">
    <text evidence="7 8">Catalyzes the ferrous insertion into protoporphyrin IX.</text>
</comment>
<accession>A0ABW5E1V1</accession>
<organism evidence="9 10">
    <name type="scientific">Lacibacterium aquatile</name>
    <dbReference type="NCBI Taxonomy" id="1168082"/>
    <lineage>
        <taxon>Bacteria</taxon>
        <taxon>Pseudomonadati</taxon>
        <taxon>Pseudomonadota</taxon>
        <taxon>Alphaproteobacteria</taxon>
        <taxon>Rhodospirillales</taxon>
        <taxon>Rhodospirillaceae</taxon>
    </lineage>
</organism>
<keyword evidence="2 7" id="KW-0408">Iron</keyword>
<keyword evidence="5 7" id="KW-0627">Porphyrin biosynthesis</keyword>
<dbReference type="Pfam" id="PF00762">
    <property type="entry name" value="Ferrochelatase"/>
    <property type="match status" value="1"/>
</dbReference>
<comment type="pathway">
    <text evidence="7 8">Porphyrin-containing compound metabolism; protoheme biosynthesis; protoheme from protoporphyrin-IX: step 1/1.</text>
</comment>
<proteinExistence type="inferred from homology"/>
<dbReference type="SUPFAM" id="SSF53800">
    <property type="entry name" value="Chelatase"/>
    <property type="match status" value="1"/>
</dbReference>
<dbReference type="RefSeq" id="WP_379879150.1">
    <property type="nucleotide sequence ID" value="NZ_JBHUIP010000022.1"/>
</dbReference>
<dbReference type="Gene3D" id="3.40.50.1400">
    <property type="match status" value="2"/>
</dbReference>
<dbReference type="CDD" id="cd03411">
    <property type="entry name" value="Ferrochelatase_N"/>
    <property type="match status" value="1"/>
</dbReference>
<dbReference type="InterPro" id="IPR019772">
    <property type="entry name" value="Ferrochelatase_AS"/>
</dbReference>
<protein>
    <recommendedName>
        <fullName evidence="7 8">Ferrochelatase</fullName>
        <ecNumber evidence="7 8">4.98.1.1</ecNumber>
    </recommendedName>
    <alternativeName>
        <fullName evidence="7">Heme synthase</fullName>
    </alternativeName>
    <alternativeName>
        <fullName evidence="7">Protoheme ferro-lyase</fullName>
    </alternativeName>
</protein>
<comment type="caution">
    <text evidence="9">The sequence shown here is derived from an EMBL/GenBank/DDBJ whole genome shotgun (WGS) entry which is preliminary data.</text>
</comment>
<comment type="catalytic activity">
    <reaction evidence="6">
        <text>Fe-coproporphyrin III + 2 H(+) = coproporphyrin III + Fe(2+)</text>
        <dbReference type="Rhea" id="RHEA:49572"/>
        <dbReference type="ChEBI" id="CHEBI:15378"/>
        <dbReference type="ChEBI" id="CHEBI:29033"/>
        <dbReference type="ChEBI" id="CHEBI:68438"/>
        <dbReference type="ChEBI" id="CHEBI:131725"/>
        <dbReference type="EC" id="4.99.1.9"/>
    </reaction>
    <physiologicalReaction direction="right-to-left" evidence="6">
        <dbReference type="Rhea" id="RHEA:49574"/>
    </physiologicalReaction>
</comment>
<evidence type="ECO:0000256" key="1">
    <source>
        <dbReference type="ARBA" id="ARBA00007718"/>
    </source>
</evidence>
<gene>
    <name evidence="7 9" type="primary">hemH</name>
    <name evidence="9" type="ORF">ACFSM5_22115</name>
</gene>
<dbReference type="HAMAP" id="MF_00323">
    <property type="entry name" value="Ferrochelatase"/>
    <property type="match status" value="1"/>
</dbReference>
<evidence type="ECO:0000256" key="7">
    <source>
        <dbReference type="HAMAP-Rule" id="MF_00323"/>
    </source>
</evidence>
<evidence type="ECO:0000256" key="4">
    <source>
        <dbReference type="ARBA" id="ARBA00023239"/>
    </source>
</evidence>
<evidence type="ECO:0000256" key="5">
    <source>
        <dbReference type="ARBA" id="ARBA00023244"/>
    </source>
</evidence>
<comment type="similarity">
    <text evidence="1 7 8">Belongs to the ferrochelatase family.</text>
</comment>
<keyword evidence="10" id="KW-1185">Reference proteome</keyword>
<dbReference type="InterPro" id="IPR033644">
    <property type="entry name" value="Ferrochelatase_C"/>
</dbReference>
<dbReference type="EMBL" id="JBHUIP010000022">
    <property type="protein sequence ID" value="MFD2265611.1"/>
    <property type="molecule type" value="Genomic_DNA"/>
</dbReference>
<dbReference type="Proteomes" id="UP001597295">
    <property type="component" value="Unassembled WGS sequence"/>
</dbReference>
<keyword evidence="7 8" id="KW-0963">Cytoplasm</keyword>
<keyword evidence="7" id="KW-0479">Metal-binding</keyword>
<comment type="catalytic activity">
    <reaction evidence="7 8">
        <text>heme b + 2 H(+) = protoporphyrin IX + Fe(2+)</text>
        <dbReference type="Rhea" id="RHEA:22584"/>
        <dbReference type="ChEBI" id="CHEBI:15378"/>
        <dbReference type="ChEBI" id="CHEBI:29033"/>
        <dbReference type="ChEBI" id="CHEBI:57306"/>
        <dbReference type="ChEBI" id="CHEBI:60344"/>
        <dbReference type="EC" id="4.98.1.1"/>
    </reaction>
</comment>
<dbReference type="InterPro" id="IPR033659">
    <property type="entry name" value="Ferrochelatase_N"/>
</dbReference>
<dbReference type="PANTHER" id="PTHR11108">
    <property type="entry name" value="FERROCHELATASE"/>
    <property type="match status" value="1"/>
</dbReference>
<dbReference type="PROSITE" id="PS00534">
    <property type="entry name" value="FERROCHELATASE"/>
    <property type="match status" value="1"/>
</dbReference>
<dbReference type="NCBIfam" id="TIGR00109">
    <property type="entry name" value="hemH"/>
    <property type="match status" value="1"/>
</dbReference>
<dbReference type="EC" id="4.98.1.1" evidence="7 8"/>
<comment type="subcellular location">
    <subcellularLocation>
        <location evidence="7 8">Cytoplasm</location>
    </subcellularLocation>
</comment>
<keyword evidence="4 7" id="KW-0456">Lyase</keyword>
<dbReference type="InterPro" id="IPR001015">
    <property type="entry name" value="Ferrochelatase"/>
</dbReference>
<evidence type="ECO:0000313" key="10">
    <source>
        <dbReference type="Proteomes" id="UP001597295"/>
    </source>
</evidence>
<evidence type="ECO:0000256" key="3">
    <source>
        <dbReference type="ARBA" id="ARBA00023133"/>
    </source>
</evidence>
<feature type="binding site" evidence="7">
    <location>
        <position position="276"/>
    </location>
    <ligand>
        <name>Fe(2+)</name>
        <dbReference type="ChEBI" id="CHEBI:29033"/>
    </ligand>
</feature>
<dbReference type="CDD" id="cd00419">
    <property type="entry name" value="Ferrochelatase_C"/>
    <property type="match status" value="1"/>
</dbReference>
<feature type="binding site" evidence="7">
    <location>
        <position position="195"/>
    </location>
    <ligand>
        <name>Fe(2+)</name>
        <dbReference type="ChEBI" id="CHEBI:29033"/>
    </ligand>
</feature>
<dbReference type="PANTHER" id="PTHR11108:SF1">
    <property type="entry name" value="FERROCHELATASE, MITOCHONDRIAL"/>
    <property type="match status" value="1"/>
</dbReference>
<name>A0ABW5E1V1_9PROT</name>
<evidence type="ECO:0000256" key="8">
    <source>
        <dbReference type="RuleBase" id="RU000607"/>
    </source>
</evidence>
<sequence>MPSPKIGALLVNLGTPDAPTVGPVRRYLREFLSDRRVVEANPVLWQLLLNTIILTFRPARTAKNYAKVWGEDSPLRLFTKRQAEALAPEFQDTVIVDWAMRYGNPSLKSKIEALSAQGCDRILVVPLYPQYSASTNASVADQAFRVLMKMRRQPAVRIAPDWHDDPAYIEALASSITQHLTTLDWQPEVILASFHGIPKEYGEKGDPYPQLCAKTAELLRARLGMDENRLKLTFQSRFGPKEWTQPYTDVTLVEMAKAGIKKVAVITPGFVADCIETLEEIDIGDREAFIHAGGSHFTTVPCLNDSAGGLTVLRGILERELAGWR</sequence>
<evidence type="ECO:0000256" key="6">
    <source>
        <dbReference type="ARBA" id="ARBA00024536"/>
    </source>
</evidence>
<evidence type="ECO:0000313" key="9">
    <source>
        <dbReference type="EMBL" id="MFD2265611.1"/>
    </source>
</evidence>
<keyword evidence="3 7" id="KW-0350">Heme biosynthesis</keyword>